<keyword evidence="2" id="KW-0808">Transferase</keyword>
<sequence length="188" mass="21498">MEELVRRTWYADGDPNISRRLAAIDVLEGLARATHAMTAELNGEVLGVILGSVRSEKTRWHRLPYRLRQIRLLPPLLFSGEGHRRLAEELEILRVDDDLRRETDKTYDAEVALFVVSPAARGKGVGGRLFGEMMGLFRKLGVREYFLFTDTSCDYGFYDHRGLVRRAERHVDADGKPKTFFLYEGGLL</sequence>
<dbReference type="Pfam" id="PF00583">
    <property type="entry name" value="Acetyltransf_1"/>
    <property type="match status" value="1"/>
</dbReference>
<dbReference type="CDD" id="cd04301">
    <property type="entry name" value="NAT_SF"/>
    <property type="match status" value="1"/>
</dbReference>
<dbReference type="PROSITE" id="PS51186">
    <property type="entry name" value="GNAT"/>
    <property type="match status" value="1"/>
</dbReference>
<dbReference type="PATRIC" id="fig|1435051.3.peg.84"/>
<dbReference type="EMBL" id="AZMV01000001">
    <property type="protein sequence ID" value="ETY72082.1"/>
    <property type="molecule type" value="Genomic_DNA"/>
</dbReference>
<dbReference type="SUPFAM" id="SSF55729">
    <property type="entry name" value="Acyl-CoA N-acyltransferases (Nat)"/>
    <property type="match status" value="1"/>
</dbReference>
<dbReference type="InterPro" id="IPR000182">
    <property type="entry name" value="GNAT_dom"/>
</dbReference>
<evidence type="ECO:0000313" key="2">
    <source>
        <dbReference type="EMBL" id="ETY72082.1"/>
    </source>
</evidence>
<dbReference type="eggNOG" id="COG1246">
    <property type="taxonomic scope" value="Bacteria"/>
</dbReference>
<dbReference type="Gene3D" id="3.40.630.30">
    <property type="match status" value="1"/>
</dbReference>
<dbReference type="InterPro" id="IPR016181">
    <property type="entry name" value="Acyl_CoA_acyltransferase"/>
</dbReference>
<dbReference type="STRING" id="1435051.BMOU_0087"/>
<dbReference type="Proteomes" id="UP000019155">
    <property type="component" value="Unassembled WGS sequence"/>
</dbReference>
<reference evidence="2 3" key="1">
    <citation type="journal article" date="2014" name="Genome Announc.">
        <title>The Genome Sequence of Bifidobacterium moukalabense DSM 27321 Highlights the Close Phylogenetic Relatedness with the Bifidobacterium dentium Taxon.</title>
        <authorList>
            <person name="Lugli G.A."/>
            <person name="Duranti S."/>
            <person name="Milani C."/>
            <person name="Turroni F."/>
            <person name="Viappiani A."/>
            <person name="Mangifesta M."/>
            <person name="van Sinderen D."/>
            <person name="Ventura M."/>
        </authorList>
    </citation>
    <scope>NUCLEOTIDE SEQUENCE [LARGE SCALE GENOMIC DNA]</scope>
    <source>
        <strain evidence="2 3">DSM 27321</strain>
    </source>
</reference>
<protein>
    <submittedName>
        <fullName evidence="2">Acetyltransferase</fullName>
    </submittedName>
</protein>
<evidence type="ECO:0000259" key="1">
    <source>
        <dbReference type="PROSITE" id="PS51186"/>
    </source>
</evidence>
<accession>W4NAJ0</accession>
<keyword evidence="3" id="KW-1185">Reference proteome</keyword>
<dbReference type="AlphaFoldDB" id="W4NAJ0"/>
<evidence type="ECO:0000313" key="3">
    <source>
        <dbReference type="Proteomes" id="UP000019155"/>
    </source>
</evidence>
<organism evidence="2 3">
    <name type="scientific">Bifidobacterium moukalabense DSM 27321</name>
    <dbReference type="NCBI Taxonomy" id="1435051"/>
    <lineage>
        <taxon>Bacteria</taxon>
        <taxon>Bacillati</taxon>
        <taxon>Actinomycetota</taxon>
        <taxon>Actinomycetes</taxon>
        <taxon>Bifidobacteriales</taxon>
        <taxon>Bifidobacteriaceae</taxon>
        <taxon>Bifidobacterium</taxon>
    </lineage>
</organism>
<dbReference type="GO" id="GO:0016747">
    <property type="term" value="F:acyltransferase activity, transferring groups other than amino-acyl groups"/>
    <property type="evidence" value="ECO:0007669"/>
    <property type="project" value="InterPro"/>
</dbReference>
<gene>
    <name evidence="2" type="ORF">BMOU_0087</name>
</gene>
<comment type="caution">
    <text evidence="2">The sequence shown here is derived from an EMBL/GenBank/DDBJ whole genome shotgun (WGS) entry which is preliminary data.</text>
</comment>
<name>W4NAJ0_9BIFI</name>
<feature type="domain" description="N-acetyltransferase" evidence="1">
    <location>
        <begin position="1"/>
        <end position="183"/>
    </location>
</feature>
<proteinExistence type="predicted"/>